<reference evidence="11" key="3">
    <citation type="submission" date="2025-09" db="UniProtKB">
        <authorList>
            <consortium name="Ensembl"/>
        </authorList>
    </citation>
    <scope>IDENTIFICATION</scope>
</reference>
<name>A0AAZ1XXV8_OREAU</name>
<organism evidence="11 12">
    <name type="scientific">Oreochromis aureus</name>
    <name type="common">Israeli tilapia</name>
    <name type="synonym">Chromis aureus</name>
    <dbReference type="NCBI Taxonomy" id="47969"/>
    <lineage>
        <taxon>Eukaryota</taxon>
        <taxon>Metazoa</taxon>
        <taxon>Chordata</taxon>
        <taxon>Craniata</taxon>
        <taxon>Vertebrata</taxon>
        <taxon>Euteleostomi</taxon>
        <taxon>Actinopterygii</taxon>
        <taxon>Neopterygii</taxon>
        <taxon>Teleostei</taxon>
        <taxon>Neoteleostei</taxon>
        <taxon>Acanthomorphata</taxon>
        <taxon>Ovalentaria</taxon>
        <taxon>Cichlomorphae</taxon>
        <taxon>Cichliformes</taxon>
        <taxon>Cichlidae</taxon>
        <taxon>African cichlids</taxon>
        <taxon>Pseudocrenilabrinae</taxon>
        <taxon>Oreochromini</taxon>
        <taxon>Oreochromis</taxon>
    </lineage>
</organism>
<evidence type="ECO:0000256" key="2">
    <source>
        <dbReference type="ARBA" id="ARBA00022475"/>
    </source>
</evidence>
<evidence type="ECO:0000256" key="3">
    <source>
        <dbReference type="ARBA" id="ARBA00022729"/>
    </source>
</evidence>
<dbReference type="InterPro" id="IPR052051">
    <property type="entry name" value="TCR_complex_component"/>
</dbReference>
<dbReference type="AlphaFoldDB" id="A0AAZ1XXV8"/>
<evidence type="ECO:0000259" key="10">
    <source>
        <dbReference type="PROSITE" id="PS50835"/>
    </source>
</evidence>
<accession>A0AAZ1XXV8</accession>
<dbReference type="SUPFAM" id="SSF48726">
    <property type="entry name" value="Immunoglobulin"/>
    <property type="match status" value="1"/>
</dbReference>
<dbReference type="SMART" id="SM00409">
    <property type="entry name" value="IG"/>
    <property type="match status" value="1"/>
</dbReference>
<keyword evidence="4" id="KW-0391">Immunity</keyword>
<keyword evidence="3 9" id="KW-0732">Signal</keyword>
<dbReference type="Proteomes" id="UP000472276">
    <property type="component" value="Unassembled WGS sequence"/>
</dbReference>
<evidence type="ECO:0000256" key="7">
    <source>
        <dbReference type="ARBA" id="ARBA00023180"/>
    </source>
</evidence>
<protein>
    <recommendedName>
        <fullName evidence="10">Ig-like domain-containing protein</fullName>
    </recommendedName>
</protein>
<evidence type="ECO:0000256" key="8">
    <source>
        <dbReference type="SAM" id="Phobius"/>
    </source>
</evidence>
<reference evidence="12" key="1">
    <citation type="submission" date="2020-03" db="EMBL/GenBank/DDBJ databases">
        <title>Evolution of repeat sequences and sex chromosomes of tilapia species revealed by chromosome-level genomes.</title>
        <authorList>
            <person name="Xu L."/>
            <person name="Tao W."/>
            <person name="Wang D."/>
            <person name="Zhou Q."/>
        </authorList>
    </citation>
    <scope>NUCLEOTIDE SEQUENCE [LARGE SCALE GENOMIC DNA]</scope>
    <source>
        <strain evidence="12">Israel</strain>
    </source>
</reference>
<dbReference type="PANTHER" id="PTHR19433">
    <property type="entry name" value="T-CELL RECEPTOR ALPHA CHAIN V REGION-RELATED"/>
    <property type="match status" value="1"/>
</dbReference>
<dbReference type="Pfam" id="PF07686">
    <property type="entry name" value="V-set"/>
    <property type="match status" value="1"/>
</dbReference>
<keyword evidence="6" id="KW-1015">Disulfide bond</keyword>
<evidence type="ECO:0000256" key="5">
    <source>
        <dbReference type="ARBA" id="ARBA00023136"/>
    </source>
</evidence>
<proteinExistence type="predicted"/>
<feature type="signal peptide" evidence="9">
    <location>
        <begin position="1"/>
        <end position="23"/>
    </location>
</feature>
<sequence>MKTFILITALLLCSFNWISMSVSQNVEVQPGEEVTLQCANISTNNTATFWFRLRNGAQPKWISSMFSTDKSLAYCEEFESGYFEMSSNISTIFLKIKNVAVSDSGLYFCGFYANARPLFRVIHLKVEGRIEFVDDSKSQKMSDGKMELMCGILGALNFFFIAVIIGLVIKIKKLLWLPYIADGEEQ</sequence>
<evidence type="ECO:0000256" key="6">
    <source>
        <dbReference type="ARBA" id="ARBA00023157"/>
    </source>
</evidence>
<dbReference type="PROSITE" id="PS50835">
    <property type="entry name" value="IG_LIKE"/>
    <property type="match status" value="1"/>
</dbReference>
<feature type="transmembrane region" description="Helical" evidence="8">
    <location>
        <begin position="146"/>
        <end position="169"/>
    </location>
</feature>
<dbReference type="InterPro" id="IPR036179">
    <property type="entry name" value="Ig-like_dom_sf"/>
</dbReference>
<dbReference type="InterPro" id="IPR013783">
    <property type="entry name" value="Ig-like_fold"/>
</dbReference>
<keyword evidence="2" id="KW-1003">Cell membrane</keyword>
<feature type="domain" description="Ig-like" evidence="10">
    <location>
        <begin position="16"/>
        <end position="109"/>
    </location>
</feature>
<feature type="chain" id="PRO_5044235023" description="Ig-like domain-containing protein" evidence="9">
    <location>
        <begin position="24"/>
        <end position="186"/>
    </location>
</feature>
<reference evidence="11" key="2">
    <citation type="submission" date="2025-08" db="UniProtKB">
        <authorList>
            <consortium name="Ensembl"/>
        </authorList>
    </citation>
    <scope>IDENTIFICATION</scope>
</reference>
<dbReference type="InterPro" id="IPR013106">
    <property type="entry name" value="Ig_V-set"/>
</dbReference>
<comment type="subcellular location">
    <subcellularLocation>
        <location evidence="1">Cell membrane</location>
    </subcellularLocation>
</comment>
<keyword evidence="7" id="KW-0325">Glycoprotein</keyword>
<dbReference type="GO" id="GO:0009617">
    <property type="term" value="P:response to bacterium"/>
    <property type="evidence" value="ECO:0007669"/>
    <property type="project" value="TreeGrafter"/>
</dbReference>
<dbReference type="PANTHER" id="PTHR19433:SF111">
    <property type="entry name" value="T CELL RECEPTOR ALPHA VARIABLE 4"/>
    <property type="match status" value="1"/>
</dbReference>
<dbReference type="Ensembl" id="ENSOABT00000071596.1">
    <property type="protein sequence ID" value="ENSOABP00000072387.1"/>
    <property type="gene ID" value="ENSOABG00000030715.1"/>
</dbReference>
<evidence type="ECO:0000256" key="1">
    <source>
        <dbReference type="ARBA" id="ARBA00004236"/>
    </source>
</evidence>
<dbReference type="SMART" id="SM00406">
    <property type="entry name" value="IGv"/>
    <property type="match status" value="1"/>
</dbReference>
<keyword evidence="5 8" id="KW-0472">Membrane</keyword>
<keyword evidence="8" id="KW-1133">Transmembrane helix</keyword>
<keyword evidence="12" id="KW-1185">Reference proteome</keyword>
<evidence type="ECO:0000256" key="9">
    <source>
        <dbReference type="SAM" id="SignalP"/>
    </source>
</evidence>
<dbReference type="CDD" id="cd00099">
    <property type="entry name" value="IgV"/>
    <property type="match status" value="1"/>
</dbReference>
<keyword evidence="8" id="KW-0812">Transmembrane</keyword>
<dbReference type="InterPro" id="IPR007110">
    <property type="entry name" value="Ig-like_dom"/>
</dbReference>
<evidence type="ECO:0000256" key="4">
    <source>
        <dbReference type="ARBA" id="ARBA00022859"/>
    </source>
</evidence>
<evidence type="ECO:0000313" key="11">
    <source>
        <dbReference type="Ensembl" id="ENSOABP00000072387.1"/>
    </source>
</evidence>
<dbReference type="InterPro" id="IPR003599">
    <property type="entry name" value="Ig_sub"/>
</dbReference>
<dbReference type="Gene3D" id="2.60.40.10">
    <property type="entry name" value="Immunoglobulins"/>
    <property type="match status" value="1"/>
</dbReference>
<dbReference type="GO" id="GO:0005886">
    <property type="term" value="C:plasma membrane"/>
    <property type="evidence" value="ECO:0007669"/>
    <property type="project" value="UniProtKB-SubCell"/>
</dbReference>
<dbReference type="GO" id="GO:0002376">
    <property type="term" value="P:immune system process"/>
    <property type="evidence" value="ECO:0007669"/>
    <property type="project" value="UniProtKB-KW"/>
</dbReference>
<evidence type="ECO:0000313" key="12">
    <source>
        <dbReference type="Proteomes" id="UP000472276"/>
    </source>
</evidence>